<dbReference type="AlphaFoldDB" id="A0A1H0CBD0"/>
<keyword evidence="5" id="KW-0573">Peptidoglycan synthesis</keyword>
<feature type="active site" evidence="7">
    <location>
        <position position="118"/>
    </location>
</feature>
<sequence>MKKFFHTIVSLCFLSGLLAPAAPVFAEQEKAPHIKSQSAILIDQKTGNVLYNKKDNKKMYPASITKIVTAILAIDSGEMDETVTVSKNATLAEGTRVYLNEGEQMPLRKLVEGMMVNSGNDAAVAIAEYLAGDVPSFADKMNEFAKKAGARHTHFVTPNGLYNPDHYTTAEDMAKITQYAMKNSEFRRIVKIKNLPWHVKGWDTTLVNHHRLLWDYPGTTGVKNGYVDKSKHTLVTSVSRDGMDFIAVVLKARTSREAYSDTTSLFDYGFSHFQRQKLSKGTLIEDPAGKKHALKEDLEVTLPIGEKVLKNVSASGELTLKNSVGDSLAAVQLFQPSPKKEASQVAAHSSGEATGSKLALQLTTRTALFFYSGFLMLTALMVMIRMRNKRRRALQRMRRYEKNYTFIK</sequence>
<evidence type="ECO:0000256" key="11">
    <source>
        <dbReference type="SAM" id="SignalP"/>
    </source>
</evidence>
<dbReference type="GO" id="GO:0006508">
    <property type="term" value="P:proteolysis"/>
    <property type="evidence" value="ECO:0007669"/>
    <property type="project" value="InterPro"/>
</dbReference>
<dbReference type="STRING" id="459525.SAMN04488137_4862"/>
<evidence type="ECO:0000313" key="14">
    <source>
        <dbReference type="Proteomes" id="UP000199544"/>
    </source>
</evidence>
<dbReference type="Pfam" id="PF00768">
    <property type="entry name" value="Peptidase_S11"/>
    <property type="match status" value="1"/>
</dbReference>
<organism evidence="13 14">
    <name type="scientific">Fictibacillus solisalsi</name>
    <dbReference type="NCBI Taxonomy" id="459525"/>
    <lineage>
        <taxon>Bacteria</taxon>
        <taxon>Bacillati</taxon>
        <taxon>Bacillota</taxon>
        <taxon>Bacilli</taxon>
        <taxon>Bacillales</taxon>
        <taxon>Fictibacillaceae</taxon>
        <taxon>Fictibacillus</taxon>
    </lineage>
</organism>
<keyword evidence="13" id="KW-0121">Carboxypeptidase</keyword>
<dbReference type="RefSeq" id="WP_090239394.1">
    <property type="nucleotide sequence ID" value="NZ_FNHW01000007.1"/>
</dbReference>
<evidence type="ECO:0000256" key="3">
    <source>
        <dbReference type="ARBA" id="ARBA00022801"/>
    </source>
</evidence>
<dbReference type="GO" id="GO:0008360">
    <property type="term" value="P:regulation of cell shape"/>
    <property type="evidence" value="ECO:0007669"/>
    <property type="project" value="UniProtKB-KW"/>
</dbReference>
<evidence type="ECO:0000256" key="5">
    <source>
        <dbReference type="ARBA" id="ARBA00022984"/>
    </source>
</evidence>
<comment type="similarity">
    <text evidence="1 9">Belongs to the peptidase S11 family.</text>
</comment>
<dbReference type="PANTHER" id="PTHR21581">
    <property type="entry name" value="D-ALANYL-D-ALANINE CARBOXYPEPTIDASE"/>
    <property type="match status" value="1"/>
</dbReference>
<evidence type="ECO:0000256" key="7">
    <source>
        <dbReference type="PIRSR" id="PIRSR618044-1"/>
    </source>
</evidence>
<keyword evidence="10" id="KW-1133">Transmembrane helix</keyword>
<name>A0A1H0CBD0_9BACL</name>
<feature type="domain" description="Peptidase S11 D-alanyl-D-alanine carboxypeptidase A N-terminal" evidence="12">
    <location>
        <begin position="28"/>
        <end position="254"/>
    </location>
</feature>
<dbReference type="InterPro" id="IPR012338">
    <property type="entry name" value="Beta-lactam/transpept-like"/>
</dbReference>
<feature type="chain" id="PRO_5038748411" evidence="11">
    <location>
        <begin position="22"/>
        <end position="408"/>
    </location>
</feature>
<evidence type="ECO:0000256" key="6">
    <source>
        <dbReference type="ARBA" id="ARBA00023316"/>
    </source>
</evidence>
<dbReference type="InterPro" id="IPR001967">
    <property type="entry name" value="Peptidase_S11_N"/>
</dbReference>
<gene>
    <name evidence="13" type="ORF">SAMN04488137_4862</name>
</gene>
<dbReference type="GO" id="GO:0009252">
    <property type="term" value="P:peptidoglycan biosynthetic process"/>
    <property type="evidence" value="ECO:0007669"/>
    <property type="project" value="UniProtKB-KW"/>
</dbReference>
<dbReference type="SUPFAM" id="SSF56601">
    <property type="entry name" value="beta-lactamase/transpeptidase-like"/>
    <property type="match status" value="1"/>
</dbReference>
<keyword evidence="13" id="KW-0645">Protease</keyword>
<reference evidence="14" key="1">
    <citation type="submission" date="2016-10" db="EMBL/GenBank/DDBJ databases">
        <authorList>
            <person name="Varghese N."/>
            <person name="Submissions S."/>
        </authorList>
    </citation>
    <scope>NUCLEOTIDE SEQUENCE [LARGE SCALE GENOMIC DNA]</scope>
    <source>
        <strain evidence="14">CGMCC 1.6854</strain>
    </source>
</reference>
<dbReference type="EMBL" id="FNHW01000007">
    <property type="protein sequence ID" value="SDN55111.1"/>
    <property type="molecule type" value="Genomic_DNA"/>
</dbReference>
<dbReference type="GO" id="GO:0009002">
    <property type="term" value="F:serine-type D-Ala-D-Ala carboxypeptidase activity"/>
    <property type="evidence" value="ECO:0007669"/>
    <property type="project" value="InterPro"/>
</dbReference>
<protein>
    <submittedName>
        <fullName evidence="13">D-alanyl-D-alanine carboxypeptidase</fullName>
    </submittedName>
</protein>
<keyword evidence="14" id="KW-1185">Reference proteome</keyword>
<feature type="signal peptide" evidence="11">
    <location>
        <begin position="1"/>
        <end position="21"/>
    </location>
</feature>
<keyword evidence="3" id="KW-0378">Hydrolase</keyword>
<dbReference type="GO" id="GO:0071555">
    <property type="term" value="P:cell wall organization"/>
    <property type="evidence" value="ECO:0007669"/>
    <property type="project" value="UniProtKB-KW"/>
</dbReference>
<keyword evidence="2 11" id="KW-0732">Signal</keyword>
<feature type="binding site" evidence="8">
    <location>
        <position position="223"/>
    </location>
    <ligand>
        <name>substrate</name>
    </ligand>
</feature>
<evidence type="ECO:0000259" key="12">
    <source>
        <dbReference type="Pfam" id="PF00768"/>
    </source>
</evidence>
<keyword evidence="6" id="KW-0961">Cell wall biogenesis/degradation</keyword>
<dbReference type="Proteomes" id="UP000199544">
    <property type="component" value="Unassembled WGS sequence"/>
</dbReference>
<feature type="active site" description="Proton acceptor" evidence="7">
    <location>
        <position position="66"/>
    </location>
</feature>
<keyword evidence="4" id="KW-0133">Cell shape</keyword>
<proteinExistence type="inferred from homology"/>
<keyword evidence="10" id="KW-0472">Membrane</keyword>
<dbReference type="Gene3D" id="3.40.710.10">
    <property type="entry name" value="DD-peptidase/beta-lactamase superfamily"/>
    <property type="match status" value="1"/>
</dbReference>
<evidence type="ECO:0000256" key="9">
    <source>
        <dbReference type="RuleBase" id="RU004016"/>
    </source>
</evidence>
<evidence type="ECO:0000313" key="13">
    <source>
        <dbReference type="EMBL" id="SDN55111.1"/>
    </source>
</evidence>
<dbReference type="OrthoDB" id="9791132at2"/>
<dbReference type="PRINTS" id="PR00725">
    <property type="entry name" value="DADACBPTASE1"/>
</dbReference>
<feature type="active site" description="Acyl-ester intermediate" evidence="7">
    <location>
        <position position="63"/>
    </location>
</feature>
<feature type="transmembrane region" description="Helical" evidence="10">
    <location>
        <begin position="368"/>
        <end position="386"/>
    </location>
</feature>
<keyword evidence="10" id="KW-0812">Transmembrane</keyword>
<dbReference type="PANTHER" id="PTHR21581:SF33">
    <property type="entry name" value="D-ALANYL-D-ALANINE CARBOXYPEPTIDASE DACB"/>
    <property type="match status" value="1"/>
</dbReference>
<evidence type="ECO:0000256" key="4">
    <source>
        <dbReference type="ARBA" id="ARBA00022960"/>
    </source>
</evidence>
<evidence type="ECO:0000256" key="2">
    <source>
        <dbReference type="ARBA" id="ARBA00022729"/>
    </source>
</evidence>
<accession>A0A1H0CBD0</accession>
<evidence type="ECO:0000256" key="1">
    <source>
        <dbReference type="ARBA" id="ARBA00007164"/>
    </source>
</evidence>
<evidence type="ECO:0000256" key="10">
    <source>
        <dbReference type="SAM" id="Phobius"/>
    </source>
</evidence>
<evidence type="ECO:0000256" key="8">
    <source>
        <dbReference type="PIRSR" id="PIRSR618044-2"/>
    </source>
</evidence>
<dbReference type="InterPro" id="IPR018044">
    <property type="entry name" value="Peptidase_S11"/>
</dbReference>